<gene>
    <name evidence="6" type="ORF">S01H1_27242</name>
</gene>
<dbReference type="PANTHER" id="PTHR32329:SF2">
    <property type="entry name" value="BIFUNCTIONAL PROTEIN [INCLUDES 2-HYDROXYACYL-COA DEHYDRATASE (N-TER) AND ITS ACTIVATOR DOMAIN (C_TERM)"/>
    <property type="match status" value="1"/>
</dbReference>
<dbReference type="CDD" id="cd24036">
    <property type="entry name" value="ASKHA_NBD_BcrAD_BadFG_HgdC_HadI"/>
    <property type="match status" value="1"/>
</dbReference>
<name>X0UIP3_9ZZZZ</name>
<dbReference type="InterPro" id="IPR002731">
    <property type="entry name" value="ATPase_BadF"/>
</dbReference>
<reference evidence="6" key="1">
    <citation type="journal article" date="2014" name="Front. Microbiol.">
        <title>High frequency of phylogenetically diverse reductive dehalogenase-homologous genes in deep subseafloor sedimentary metagenomes.</title>
        <authorList>
            <person name="Kawai M."/>
            <person name="Futagami T."/>
            <person name="Toyoda A."/>
            <person name="Takaki Y."/>
            <person name="Nishi S."/>
            <person name="Hori S."/>
            <person name="Arai W."/>
            <person name="Tsubouchi T."/>
            <person name="Morono Y."/>
            <person name="Uchiyama I."/>
            <person name="Ito T."/>
            <person name="Fujiyama A."/>
            <person name="Inagaki F."/>
            <person name="Takami H."/>
        </authorList>
    </citation>
    <scope>NUCLEOTIDE SEQUENCE</scope>
    <source>
        <strain evidence="6">Expedition CK06-06</strain>
    </source>
</reference>
<evidence type="ECO:0000259" key="5">
    <source>
        <dbReference type="Pfam" id="PF01869"/>
    </source>
</evidence>
<dbReference type="Pfam" id="PF01869">
    <property type="entry name" value="BcrAD_BadFG"/>
    <property type="match status" value="1"/>
</dbReference>
<evidence type="ECO:0000256" key="4">
    <source>
        <dbReference type="ARBA" id="ARBA00023014"/>
    </source>
</evidence>
<comment type="caution">
    <text evidence="6">The sequence shown here is derived from an EMBL/GenBank/DDBJ whole genome shotgun (WGS) entry which is preliminary data.</text>
</comment>
<dbReference type="AlphaFoldDB" id="X0UIP3"/>
<organism evidence="6">
    <name type="scientific">marine sediment metagenome</name>
    <dbReference type="NCBI Taxonomy" id="412755"/>
    <lineage>
        <taxon>unclassified sequences</taxon>
        <taxon>metagenomes</taxon>
        <taxon>ecological metagenomes</taxon>
    </lineage>
</organism>
<dbReference type="GO" id="GO:0046872">
    <property type="term" value="F:metal ion binding"/>
    <property type="evidence" value="ECO:0007669"/>
    <property type="project" value="UniProtKB-KW"/>
</dbReference>
<evidence type="ECO:0000256" key="2">
    <source>
        <dbReference type="ARBA" id="ARBA00022723"/>
    </source>
</evidence>
<sequence length="232" mass="24066">MAWFLGVDVGSVTTKAVVTKDNELVAYQTMPSGSNYKIAAERVVTEALAKAGLSSEDIAYAVATGYGANNVDIASQQVTDISCCARGVSRLFPSVRTIIEVGGQASKVIRVSSEGRAINFAVSERCAAGSGRFLQIIARVLQIDIKDVGPLSLKAENPATFTTGCAVFGESEAVSRVAEGAAKEDILAGVHNALAAKISNLIDQVGLEEDCAITGGGALDVGLIMRVEEKLG</sequence>
<dbReference type="EMBL" id="BARS01016571">
    <property type="protein sequence ID" value="GAF88380.1"/>
    <property type="molecule type" value="Genomic_DNA"/>
</dbReference>
<dbReference type="InterPro" id="IPR051805">
    <property type="entry name" value="Dehydratase_Activator_Redct"/>
</dbReference>
<dbReference type="InterPro" id="IPR043129">
    <property type="entry name" value="ATPase_NBD"/>
</dbReference>
<dbReference type="InterPro" id="IPR008275">
    <property type="entry name" value="CoA_E_activase_dom"/>
</dbReference>
<keyword evidence="2" id="KW-0479">Metal-binding</keyword>
<protein>
    <recommendedName>
        <fullName evidence="5">ATPase BadF/BadG/BcrA/BcrD type domain-containing protein</fullName>
    </recommendedName>
</protein>
<dbReference type="Gene3D" id="3.30.420.40">
    <property type="match status" value="2"/>
</dbReference>
<dbReference type="NCBIfam" id="TIGR00241">
    <property type="entry name" value="CoA_E_activ"/>
    <property type="match status" value="1"/>
</dbReference>
<keyword evidence="3" id="KW-0408">Iron</keyword>
<evidence type="ECO:0000256" key="1">
    <source>
        <dbReference type="ARBA" id="ARBA00001966"/>
    </source>
</evidence>
<accession>X0UIP3</accession>
<evidence type="ECO:0000313" key="6">
    <source>
        <dbReference type="EMBL" id="GAF88380.1"/>
    </source>
</evidence>
<comment type="cofactor">
    <cofactor evidence="1">
        <name>[4Fe-4S] cluster</name>
        <dbReference type="ChEBI" id="CHEBI:49883"/>
    </cofactor>
</comment>
<dbReference type="GO" id="GO:0051536">
    <property type="term" value="F:iron-sulfur cluster binding"/>
    <property type="evidence" value="ECO:0007669"/>
    <property type="project" value="UniProtKB-KW"/>
</dbReference>
<proteinExistence type="predicted"/>
<feature type="non-terminal residue" evidence="6">
    <location>
        <position position="232"/>
    </location>
</feature>
<evidence type="ECO:0000256" key="3">
    <source>
        <dbReference type="ARBA" id="ARBA00023004"/>
    </source>
</evidence>
<keyword evidence="4" id="KW-0411">Iron-sulfur</keyword>
<dbReference type="PANTHER" id="PTHR32329">
    <property type="entry name" value="BIFUNCTIONAL PROTEIN [INCLUDES 2-HYDROXYACYL-COA DEHYDRATASE (N-TER) AND ITS ACTIVATOR DOMAIN (C_TERM)-RELATED"/>
    <property type="match status" value="1"/>
</dbReference>
<dbReference type="SUPFAM" id="SSF53067">
    <property type="entry name" value="Actin-like ATPase domain"/>
    <property type="match status" value="1"/>
</dbReference>
<feature type="domain" description="ATPase BadF/BadG/BcrA/BcrD type" evidence="5">
    <location>
        <begin position="5"/>
        <end position="224"/>
    </location>
</feature>